<evidence type="ECO:0000256" key="4">
    <source>
        <dbReference type="ARBA" id="ARBA00023200"/>
    </source>
</evidence>
<evidence type="ECO:0000256" key="6">
    <source>
        <dbReference type="SAM" id="MobiDB-lite"/>
    </source>
</evidence>
<evidence type="ECO:0000313" key="9">
    <source>
        <dbReference type="Proteomes" id="UP000069940"/>
    </source>
</evidence>
<evidence type="ECO:0000256" key="1">
    <source>
        <dbReference type="ARBA" id="ARBA00004192"/>
    </source>
</evidence>
<keyword evidence="3" id="KW-0694">RNA-binding</keyword>
<dbReference type="InterPro" id="IPR000448">
    <property type="entry name" value="Rhabdo_ncapsid"/>
</dbReference>
<dbReference type="Gene3D" id="1.10.3570.10">
    <property type="entry name" value="Rhabdovirus nucleocapsid protein like domain"/>
    <property type="match status" value="1"/>
</dbReference>
<protein>
    <recommendedName>
        <fullName evidence="7">Rhabdovirus nucleocapsid domain-containing protein</fullName>
    </recommendedName>
</protein>
<feature type="compositionally biased region" description="Acidic residues" evidence="6">
    <location>
        <begin position="487"/>
        <end position="499"/>
    </location>
</feature>
<keyword evidence="9" id="KW-1185">Reference proteome</keyword>
<organism evidence="8 9">
    <name type="scientific">Aedes albopictus</name>
    <name type="common">Asian tiger mosquito</name>
    <name type="synonym">Stegomyia albopicta</name>
    <dbReference type="NCBI Taxonomy" id="7160"/>
    <lineage>
        <taxon>Eukaryota</taxon>
        <taxon>Metazoa</taxon>
        <taxon>Ecdysozoa</taxon>
        <taxon>Arthropoda</taxon>
        <taxon>Hexapoda</taxon>
        <taxon>Insecta</taxon>
        <taxon>Pterygota</taxon>
        <taxon>Neoptera</taxon>
        <taxon>Endopterygota</taxon>
        <taxon>Diptera</taxon>
        <taxon>Nematocera</taxon>
        <taxon>Culicoidea</taxon>
        <taxon>Culicidae</taxon>
        <taxon>Culicinae</taxon>
        <taxon>Aedini</taxon>
        <taxon>Aedes</taxon>
        <taxon>Stegomyia</taxon>
    </lineage>
</organism>
<dbReference type="RefSeq" id="XP_062712377.1">
    <property type="nucleotide sequence ID" value="XM_062856393.1"/>
</dbReference>
<feature type="domain" description="Rhabdovirus nucleocapsid" evidence="7">
    <location>
        <begin position="99"/>
        <end position="436"/>
    </location>
</feature>
<proteinExistence type="predicted"/>
<dbReference type="InterPro" id="IPR023330">
    <property type="entry name" value="Rhabdovirus_ncapsid_N"/>
</dbReference>
<reference evidence="8" key="2">
    <citation type="submission" date="2025-05" db="UniProtKB">
        <authorList>
            <consortium name="EnsemblMetazoa"/>
        </authorList>
    </citation>
    <scope>IDENTIFICATION</scope>
    <source>
        <strain evidence="8">Foshan</strain>
    </source>
</reference>
<evidence type="ECO:0000256" key="5">
    <source>
        <dbReference type="ARBA" id="ARBA00023274"/>
    </source>
</evidence>
<evidence type="ECO:0000259" key="7">
    <source>
        <dbReference type="Pfam" id="PF00945"/>
    </source>
</evidence>
<dbReference type="InterPro" id="IPR023331">
    <property type="entry name" value="Rhabdovirus_ncapsid_C"/>
</dbReference>
<accession>A0ABM1Y276</accession>
<evidence type="ECO:0000313" key="8">
    <source>
        <dbReference type="EnsemblMetazoa" id="AALFPA23_004988.P6261"/>
    </source>
</evidence>
<name>A0ABM1Y276_AEDAL</name>
<dbReference type="GeneID" id="109410659"/>
<dbReference type="Pfam" id="PF00945">
    <property type="entry name" value="Rhabdo_ncap"/>
    <property type="match status" value="1"/>
</dbReference>
<sequence length="559" mass="62285">MPGEQEFYYCNNPLILPVTGERLNIEMENLNQEQTQRVQDKIAACKQMVAQTEEDLALLMTGELTEAQNNAIGEDDGEPIHARGIGKRAIQEMIIHRGIAPSYPLQWFQKNGWNKPTITVPEMRKDAKIGDYFAHITGEFRGGVVSPATVMVFMRCLCSLIRDTLRFDWVSMGVFIGAEGTVVSPLSVVRLAISTQGTNVGTCPQMVTREQVMDLGLLILGCYRIHCASNQTYVNKLQTTLKDQLITKYFADGIEVAMTNFATVYQSPEFVKLVCAIDMFFSMFPKHLDSKLRFGTLMTAYRDCTGLSAITSGCDLMRETTRVFARWLMTPTLRVDLTRMLVSGQEMEIPYSYSPYLSGFGLVDKSPYSASINAGFHVFTHLIGCAIPLIRSVNAIFLPPSGLHSIIDNAILYIYAHSCTGSLQMQYYKSTEVDAVRQLETDARLQTDFIRKQLLEGTEDDPVPIDDAAVAVGEDPAEEGQGAGDLNDVEDASEGDTDIGSEPISRDALEWYSYISRHYRGAIPDRMRELAWERWSKIGEARPNSVGEFAKRLSAGGKL</sequence>
<evidence type="ECO:0000256" key="2">
    <source>
        <dbReference type="ARBA" id="ARBA00004328"/>
    </source>
</evidence>
<keyword evidence="4" id="KW-1035">Host cytoplasm</keyword>
<dbReference type="InterPro" id="IPR035961">
    <property type="entry name" value="Rhabdovirus_nucleoprotein-like"/>
</dbReference>
<reference evidence="9" key="1">
    <citation type="journal article" date="2015" name="Proc. Natl. Acad. Sci. U.S.A.">
        <title>Genome sequence of the Asian Tiger mosquito, Aedes albopictus, reveals insights into its biology, genetics, and evolution.</title>
        <authorList>
            <person name="Chen X.G."/>
            <person name="Jiang X."/>
            <person name="Gu J."/>
            <person name="Xu M."/>
            <person name="Wu Y."/>
            <person name="Deng Y."/>
            <person name="Zhang C."/>
            <person name="Bonizzoni M."/>
            <person name="Dermauw W."/>
            <person name="Vontas J."/>
            <person name="Armbruster P."/>
            <person name="Huang X."/>
            <person name="Yang Y."/>
            <person name="Zhang H."/>
            <person name="He W."/>
            <person name="Peng H."/>
            <person name="Liu Y."/>
            <person name="Wu K."/>
            <person name="Chen J."/>
            <person name="Lirakis M."/>
            <person name="Topalis P."/>
            <person name="Van Leeuwen T."/>
            <person name="Hall A.B."/>
            <person name="Jiang X."/>
            <person name="Thorpe C."/>
            <person name="Mueller R.L."/>
            <person name="Sun C."/>
            <person name="Waterhouse R.M."/>
            <person name="Yan G."/>
            <person name="Tu Z.J."/>
            <person name="Fang X."/>
            <person name="James A.A."/>
        </authorList>
    </citation>
    <scope>NUCLEOTIDE SEQUENCE [LARGE SCALE GENOMIC DNA]</scope>
    <source>
        <strain evidence="9">Foshan</strain>
    </source>
</reference>
<dbReference type="Proteomes" id="UP000069940">
    <property type="component" value="Unassembled WGS sequence"/>
</dbReference>
<evidence type="ECO:0000256" key="3">
    <source>
        <dbReference type="ARBA" id="ARBA00022884"/>
    </source>
</evidence>
<feature type="region of interest" description="Disordered" evidence="6">
    <location>
        <begin position="475"/>
        <end position="502"/>
    </location>
</feature>
<dbReference type="SUPFAM" id="SSF140809">
    <property type="entry name" value="Rhabdovirus nucleoprotein-like"/>
    <property type="match status" value="1"/>
</dbReference>
<dbReference type="EnsemblMetazoa" id="AALFPA23_004988.R6261">
    <property type="protein sequence ID" value="AALFPA23_004988.P6261"/>
    <property type="gene ID" value="AALFPA23_004988"/>
</dbReference>
<keyword evidence="5" id="KW-0687">Ribonucleoprotein</keyword>
<dbReference type="Gene3D" id="1.10.3610.10">
    <property type="entry name" value="Nucleoprotein"/>
    <property type="match status" value="1"/>
</dbReference>
<comment type="subcellular location">
    <subcellularLocation>
        <location evidence="1">Host cytoplasm</location>
    </subcellularLocation>
    <subcellularLocation>
        <location evidence="2">Virion</location>
    </subcellularLocation>
</comment>